<feature type="region of interest" description="Disordered" evidence="1">
    <location>
        <begin position="958"/>
        <end position="1003"/>
    </location>
</feature>
<dbReference type="STRING" id="1359163.NLO413_0617"/>
<sequence>MKNTNIIHIKGVRDNENKVAGLPLYNNLVNNNDDIHGECVSDHNTLEKQEFDYKYTVQNGLMTQLGLRVNLFSTIPMSESYRARAELEVQDAVKFFHDKFPLADSKSVKDINMFVFENSDQFRNKTDAYHVHLNPLAGGIAWHEGHHGQQAYTSYVFKSGSSILNLQHEIAHILTWEATDQSYLNSILLEGISEYIQNAKSGKYDVNEDDNGIVRFDTMEKIDSIVNILHERHNLKVLDLDAIMDVISSESSKANSLKDNITLHEYNGLKYDLGYVLVKFMQDRHPSELGEYFASLKKHGYYDFDIKNYSEEFNHWMKDNITKGFFEKYNILKVEKGDFIGTGNVIINNEVQNIKYFDANIKDYLGNDVGSFSPVKVYSIGSTLRIENANTYDTMNIREEYHFIKLAQFDGKNKYVCCDEQGNLYTESLDYKISIGRIISKYDSEFKKEFDIFRKVQRSDNVDEVKAADMEYIKAVDKKISNILHCENDSDANLRKILVNFTYIDTHQIRGANGIDIDLLISRNPDEIFSMKSDGDGNISAVSIYMNDNKVGEILTECGTFAQYVLSNNNEITQFQAYDITHSISISKFDQVAIAVTMDQYGKKELSILDNSKIGSDKVVFIEANKFFKPDIRNINDVNNLIVSKNVKIDDYEDRANYRDSEKYLIRKGDIADNKGTDRTDDDTHFAQVTKGDEVLVKLKSIGFYISEEMVDENGMIDQSALFIHDHVAGKFFQLPGSVTHLKLVTINNERVLVPSTSDGNENPKGMPVDIGNYRYIDPIFAHEYVKEDYSHEHVNIGLINFDKYVDGTLFKVQYDVDDYSIMRNDAGEIIRNVPYQKYYTKVKLLHDDREIGMLSNRFDKFEGDVMISADLNYSYTDFLASVHYQEVDLHKDDDGIVTLRFVGETGHEDTGYSNYSSARHRIDKNTDGYQHMEENNAYMQEKQRKANEEAYREKKLNDYKQDANIQDSVQQKTDNSGVSDQQSGTALQVSSQSTYQDGKTNSENEYQKSLSFSITPKHTTDSDGNVVNTLIFFIIDKVAGKFYQLPDAITHMKLTTISDGQKRLVLCTSDGEENPEGMPVDIGNYKYIDSTFVHSYETAQDVTLLDVGLANLNKYNDGVLFRIHSDDQYPAKVQLLHDTDGKIGVLPFHLDRFQNIRVKPYEGASAIENKKMTSDTVGHNGYNDNLLIDNHRFSYNFDNKDHNVMHENQLLAQQAVSNLHVQQDSNVNPNYEYSYIGIMPEIKSSNDFSDLII</sequence>
<dbReference type="OrthoDB" id="7164945at2"/>
<keyword evidence="3" id="KW-1185">Reference proteome</keyword>
<dbReference type="EMBL" id="LANX01000001">
    <property type="protein sequence ID" value="KJV69236.1"/>
    <property type="molecule type" value="Genomic_DNA"/>
</dbReference>
<reference evidence="2 3" key="1">
    <citation type="submission" date="2015-02" db="EMBL/GenBank/DDBJ databases">
        <title>Genome Sequencing of Rickettsiales.</title>
        <authorList>
            <person name="Daugherty S.C."/>
            <person name="Su Q."/>
            <person name="Abolude K."/>
            <person name="Beier-Sexton M."/>
            <person name="Carlyon J.A."/>
            <person name="Carter R."/>
            <person name="Day N.P."/>
            <person name="Dumler S.J."/>
            <person name="Dyachenko V."/>
            <person name="Godinez A."/>
            <person name="Kurtti T.J."/>
            <person name="Lichay M."/>
            <person name="Mullins K.E."/>
            <person name="Ott S."/>
            <person name="Pappas-Brown V."/>
            <person name="Paris D.H."/>
            <person name="Patel P."/>
            <person name="Richards A.L."/>
            <person name="Sadzewicz L."/>
            <person name="Sears K."/>
            <person name="Seidman D."/>
            <person name="Sengamalay N."/>
            <person name="Stenos J."/>
            <person name="Tallon L.J."/>
            <person name="Vincent G."/>
            <person name="Fraser C.M."/>
            <person name="Munderloh U."/>
            <person name="Dunning-Hotopp J.C."/>
        </authorList>
    </citation>
    <scope>NUCLEOTIDE SEQUENCE [LARGE SCALE GENOMIC DNA]</scope>
    <source>
        <strain evidence="2 3">RAC413</strain>
    </source>
</reference>
<proteinExistence type="predicted"/>
<dbReference type="Proteomes" id="UP000033562">
    <property type="component" value="Unassembled WGS sequence"/>
</dbReference>
<dbReference type="AlphaFoldDB" id="A0A0F3NNA0"/>
<comment type="caution">
    <text evidence="2">The sequence shown here is derived from an EMBL/GenBank/DDBJ whole genome shotgun (WGS) entry which is preliminary data.</text>
</comment>
<name>A0A0F3NNA0_9RICK</name>
<evidence type="ECO:0000256" key="1">
    <source>
        <dbReference type="SAM" id="MobiDB-lite"/>
    </source>
</evidence>
<organism evidence="2 3">
    <name type="scientific">Candidatus Neoehrlichia procyonis str. RAC413</name>
    <dbReference type="NCBI Taxonomy" id="1359163"/>
    <lineage>
        <taxon>Bacteria</taxon>
        <taxon>Pseudomonadati</taxon>
        <taxon>Pseudomonadota</taxon>
        <taxon>Alphaproteobacteria</taxon>
        <taxon>Rickettsiales</taxon>
        <taxon>Anaplasmataceae</taxon>
        <taxon>Candidatus Neoehrlichia</taxon>
    </lineage>
</organism>
<evidence type="ECO:0000313" key="3">
    <source>
        <dbReference type="Proteomes" id="UP000033562"/>
    </source>
</evidence>
<accession>A0A0F3NNA0</accession>
<gene>
    <name evidence="2" type="ORF">NLO413_0617</name>
</gene>
<dbReference type="RefSeq" id="WP_045808993.1">
    <property type="nucleotide sequence ID" value="NZ_LANX01000001.1"/>
</dbReference>
<protein>
    <submittedName>
        <fullName evidence="2">Surface domain protein</fullName>
    </submittedName>
</protein>
<evidence type="ECO:0000313" key="2">
    <source>
        <dbReference type="EMBL" id="KJV69236.1"/>
    </source>
</evidence>
<feature type="compositionally biased region" description="Polar residues" evidence="1">
    <location>
        <begin position="964"/>
        <end position="1000"/>
    </location>
</feature>